<dbReference type="HOGENOM" id="CLU_1199129_0_0_0"/>
<organism evidence="2 3">
    <name type="scientific">Simkania negevensis (strain ATCC VR-1471 / DSM 27360 / Z)</name>
    <dbReference type="NCBI Taxonomy" id="331113"/>
    <lineage>
        <taxon>Bacteria</taxon>
        <taxon>Pseudomonadati</taxon>
        <taxon>Chlamydiota</taxon>
        <taxon>Chlamydiia</taxon>
        <taxon>Parachlamydiales</taxon>
        <taxon>Simkaniaceae</taxon>
        <taxon>Simkania</taxon>
    </lineage>
</organism>
<reference evidence="2 3" key="2">
    <citation type="journal article" date="2011" name="Mol. Biol. Evol.">
        <title>Unity in variety--the pan-genome of the Chlamydiae.</title>
        <authorList>
            <person name="Collingro A."/>
            <person name="Tischler P."/>
            <person name="Weinmaier T."/>
            <person name="Penz T."/>
            <person name="Heinz E."/>
            <person name="Brunham R.C."/>
            <person name="Read T.D."/>
            <person name="Bavoil P.M."/>
            <person name="Sachse K."/>
            <person name="Kahane S."/>
            <person name="Friedman M.G."/>
            <person name="Rattei T."/>
            <person name="Myers G.S."/>
            <person name="Horn M."/>
        </authorList>
    </citation>
    <scope>NUCLEOTIDE SEQUENCE [LARGE SCALE GENOMIC DNA]</scope>
    <source>
        <strain evidence="3">ATCC VR-1471 / Z</strain>
    </source>
</reference>
<feature type="compositionally biased region" description="Basic and acidic residues" evidence="1">
    <location>
        <begin position="57"/>
        <end position="81"/>
    </location>
</feature>
<dbReference type="Proteomes" id="UP000000496">
    <property type="component" value="Chromosome gsn.131"/>
</dbReference>
<dbReference type="AlphaFoldDB" id="F8L3M2"/>
<evidence type="ECO:0000313" key="2">
    <source>
        <dbReference type="EMBL" id="CCB89881.1"/>
    </source>
</evidence>
<dbReference type="STRING" id="331113.SNE_A20040"/>
<feature type="region of interest" description="Disordered" evidence="1">
    <location>
        <begin position="1"/>
        <end position="90"/>
    </location>
</feature>
<reference key="1">
    <citation type="journal article" date="2011" name="Mol. Biol. Evol.">
        <title>Unity in variety -- the pan-genome of the Chlamydiae.</title>
        <authorList>
            <person name="Collingro A."/>
            <person name="Tischler P."/>
            <person name="Weinmaier T."/>
            <person name="Penz T."/>
            <person name="Heinz E."/>
            <person name="Brunham R.C."/>
            <person name="Read T.D."/>
            <person name="Bavoil P.M."/>
            <person name="Sachse K."/>
            <person name="Kahane S."/>
            <person name="Friedman M.G."/>
            <person name="Rattei T."/>
            <person name="Myers G.S.A."/>
            <person name="Horn M."/>
        </authorList>
    </citation>
    <scope>NUCLEOTIDE SEQUENCE</scope>
    <source>
        <strain>Z</strain>
    </source>
</reference>
<proteinExistence type="predicted"/>
<protein>
    <submittedName>
        <fullName evidence="2">Type III secretion basal body protein</fullName>
    </submittedName>
</protein>
<dbReference type="EMBL" id="FR872582">
    <property type="protein sequence ID" value="CCB89881.1"/>
    <property type="molecule type" value="Genomic_DNA"/>
</dbReference>
<sequence>MVLPVSKDGNTLHQKVQENQKKPKRSFKEAMNRSEAKPQAPRWSVFDFPQHKQTSNFRRERPKDKTSSEHVQGRAENRSDIRSVSQESQEISAISELSPAMEELLNHMENYLSIESQNGVSTTELILELPDPYGQFHGTVIQIDHYDTHPHSFNVLLMSPDTTAVDDLTAHLPTLLKALQTKLEHFQVNLLPPAFTKYEKPESLRKINQTERGEKKGEQKTEKIERNPFLN</sequence>
<feature type="region of interest" description="Disordered" evidence="1">
    <location>
        <begin position="201"/>
        <end position="231"/>
    </location>
</feature>
<dbReference type="KEGG" id="sng:SNE_A20040"/>
<evidence type="ECO:0000256" key="1">
    <source>
        <dbReference type="SAM" id="MobiDB-lite"/>
    </source>
</evidence>
<name>F8L3M2_SIMNZ</name>
<accession>F8L3M2</accession>
<feature type="compositionally biased region" description="Basic and acidic residues" evidence="1">
    <location>
        <begin position="15"/>
        <end position="36"/>
    </location>
</feature>
<keyword evidence="3" id="KW-1185">Reference proteome</keyword>
<evidence type="ECO:0000313" key="3">
    <source>
        <dbReference type="Proteomes" id="UP000000496"/>
    </source>
</evidence>
<gene>
    <name evidence="2" type="primary">sctQ-A</name>
    <name evidence="2" type="ordered locus">SNE_A20040</name>
</gene>
<dbReference type="RefSeq" id="WP_013944347.1">
    <property type="nucleotide sequence ID" value="NC_015713.1"/>
</dbReference>